<dbReference type="STRING" id="342108.amb1987"/>
<organism evidence="5 6">
    <name type="scientific">Paramagnetospirillum magneticum (strain ATCC 700264 / AMB-1)</name>
    <name type="common">Magnetospirillum magneticum</name>
    <dbReference type="NCBI Taxonomy" id="342108"/>
    <lineage>
        <taxon>Bacteria</taxon>
        <taxon>Pseudomonadati</taxon>
        <taxon>Pseudomonadota</taxon>
        <taxon>Alphaproteobacteria</taxon>
        <taxon>Rhodospirillales</taxon>
        <taxon>Magnetospirillaceae</taxon>
        <taxon>Paramagnetospirillum</taxon>
    </lineage>
</organism>
<evidence type="ECO:0000313" key="6">
    <source>
        <dbReference type="Proteomes" id="UP000007058"/>
    </source>
</evidence>
<comment type="similarity">
    <text evidence="1">Belongs to the hemerythrin family.</text>
</comment>
<evidence type="ECO:0000259" key="4">
    <source>
        <dbReference type="Pfam" id="PF01814"/>
    </source>
</evidence>
<reference evidence="5 6" key="1">
    <citation type="journal article" date="2005" name="DNA Res.">
        <title>Complete genome sequence of the facultative anaerobic magnetotactic bacterium Magnetospirillum sp. strain AMB-1.</title>
        <authorList>
            <person name="Matsunaga T."/>
            <person name="Okamura Y."/>
            <person name="Fukuda Y."/>
            <person name="Wahyudi A.T."/>
            <person name="Murase Y."/>
            <person name="Takeyama H."/>
        </authorList>
    </citation>
    <scope>NUCLEOTIDE SEQUENCE [LARGE SCALE GENOMIC DNA]</scope>
    <source>
        <strain evidence="6">ATCC 700264 / AMB-1</strain>
    </source>
</reference>
<sequence length="149" mass="16937">MAFMVAARSRPVYGVTNMEWHEMMSVGVAEFDEDHKRVIVLLTEIHEALDLRQVGRASELAAELLKLATAHTEREEVFLRRIGFPDVELVTNPQKESLTRITELVCQFDQNTVAADDAILEMRLSFIDYLLSADINYKSYVKSKGLSDC</sequence>
<evidence type="ECO:0000256" key="1">
    <source>
        <dbReference type="ARBA" id="ARBA00010587"/>
    </source>
</evidence>
<protein>
    <recommendedName>
        <fullName evidence="4">Hemerythrin-like domain-containing protein</fullName>
    </recommendedName>
</protein>
<feature type="domain" description="Hemerythrin-like" evidence="4">
    <location>
        <begin position="27"/>
        <end position="98"/>
    </location>
</feature>
<accession>Q2W5T4</accession>
<dbReference type="Pfam" id="PF01814">
    <property type="entry name" value="Hemerythrin"/>
    <property type="match status" value="1"/>
</dbReference>
<evidence type="ECO:0000256" key="3">
    <source>
        <dbReference type="ARBA" id="ARBA00023004"/>
    </source>
</evidence>
<evidence type="ECO:0000313" key="5">
    <source>
        <dbReference type="EMBL" id="BAE50791.1"/>
    </source>
</evidence>
<dbReference type="InterPro" id="IPR035938">
    <property type="entry name" value="Hemerythrin-like_sf"/>
</dbReference>
<dbReference type="InterPro" id="IPR012312">
    <property type="entry name" value="Hemerythrin-like"/>
</dbReference>
<name>Q2W5T4_PARM1</name>
<evidence type="ECO:0000256" key="2">
    <source>
        <dbReference type="ARBA" id="ARBA00022723"/>
    </source>
</evidence>
<dbReference type="EMBL" id="AP007255">
    <property type="protein sequence ID" value="BAE50791.1"/>
    <property type="molecule type" value="Genomic_DNA"/>
</dbReference>
<dbReference type="Gene3D" id="1.20.120.50">
    <property type="entry name" value="Hemerythrin-like"/>
    <property type="match status" value="1"/>
</dbReference>
<gene>
    <name evidence="5" type="ordered locus">amb1987</name>
</gene>
<dbReference type="GO" id="GO:0046872">
    <property type="term" value="F:metal ion binding"/>
    <property type="evidence" value="ECO:0007669"/>
    <property type="project" value="UniProtKB-KW"/>
</dbReference>
<dbReference type="SUPFAM" id="SSF47188">
    <property type="entry name" value="Hemerythrin-like"/>
    <property type="match status" value="1"/>
</dbReference>
<keyword evidence="3" id="KW-0408">Iron</keyword>
<keyword evidence="6" id="KW-1185">Reference proteome</keyword>
<dbReference type="HOGENOM" id="CLU_1747431_0_0_5"/>
<dbReference type="Proteomes" id="UP000007058">
    <property type="component" value="Chromosome"/>
</dbReference>
<dbReference type="KEGG" id="mag:amb1987"/>
<dbReference type="AlphaFoldDB" id="Q2W5T4"/>
<proteinExistence type="inferred from homology"/>
<keyword evidence="2" id="KW-0479">Metal-binding</keyword>